<dbReference type="Pfam" id="PF00583">
    <property type="entry name" value="Acetyltransf_1"/>
    <property type="match status" value="1"/>
</dbReference>
<reference evidence="2" key="2">
    <citation type="submission" date="2007-04" db="EMBL/GenBank/DDBJ databases">
        <title>The genome of the human body louse.</title>
        <authorList>
            <consortium name="The Human Body Louse Genome Consortium"/>
            <person name="Kirkness E."/>
            <person name="Walenz B."/>
            <person name="Hass B."/>
            <person name="Bruggner R."/>
            <person name="Strausberg R."/>
        </authorList>
    </citation>
    <scope>NUCLEOTIDE SEQUENCE</scope>
    <source>
        <strain evidence="2">USDA</strain>
    </source>
</reference>
<dbReference type="PANTHER" id="PTHR20905:SF28">
    <property type="entry name" value="GH28833P-RELATED"/>
    <property type="match status" value="1"/>
</dbReference>
<dbReference type="GeneID" id="8236212"/>
<dbReference type="AlphaFoldDB" id="E0VXB7"/>
<dbReference type="KEGG" id="phu:Phum_PHUM498100"/>
<dbReference type="InParanoid" id="E0VXB7"/>
<dbReference type="EMBL" id="AAZO01006037">
    <property type="status" value="NOT_ANNOTATED_CDS"/>
    <property type="molecule type" value="Genomic_DNA"/>
</dbReference>
<evidence type="ECO:0000313" key="2">
    <source>
        <dbReference type="EMBL" id="EEB18023.1"/>
    </source>
</evidence>
<dbReference type="HOGENOM" id="CLU_074677_1_0_1"/>
<organism>
    <name type="scientific">Pediculus humanus subsp. corporis</name>
    <name type="common">Body louse</name>
    <dbReference type="NCBI Taxonomy" id="121224"/>
    <lineage>
        <taxon>Eukaryota</taxon>
        <taxon>Metazoa</taxon>
        <taxon>Ecdysozoa</taxon>
        <taxon>Arthropoda</taxon>
        <taxon>Hexapoda</taxon>
        <taxon>Insecta</taxon>
        <taxon>Pterygota</taxon>
        <taxon>Neoptera</taxon>
        <taxon>Paraneoptera</taxon>
        <taxon>Psocodea</taxon>
        <taxon>Troctomorpha</taxon>
        <taxon>Phthiraptera</taxon>
        <taxon>Anoplura</taxon>
        <taxon>Pediculidae</taxon>
        <taxon>Pediculus</taxon>
    </lineage>
</organism>
<dbReference type="Gene3D" id="3.40.630.30">
    <property type="match status" value="1"/>
</dbReference>
<dbReference type="CDD" id="cd04301">
    <property type="entry name" value="NAT_SF"/>
    <property type="match status" value="1"/>
</dbReference>
<evidence type="ECO:0000313" key="3">
    <source>
        <dbReference type="EnsemblMetazoa" id="PHUM498100-PA"/>
    </source>
</evidence>
<sequence>MSTDFKVVRLLSAHIPGTFEVLRQSFFPDERVCNCIRILQDSQELKTDSKYKVTKATKELEDLAIACIKDGVSFCAVDTKTNEVLGVALNKIQIKPKPGEPCFFEKFTVENVREEPTKVYMNFMIDIDGRYDLCGNDGTCYFEIAYLAVKSTHKGKGIGTALVTASAKLAQDMKMANENKNSTVDLYSGGASEYRDSKALKYAPKCVSAIFTSRFSQKCGARSGFTEVLKIPYTEFEYKGKKFSETTDPDHPYSTLSVKTLS</sequence>
<dbReference type="GO" id="GO:0008080">
    <property type="term" value="F:N-acetyltransferase activity"/>
    <property type="evidence" value="ECO:0007669"/>
    <property type="project" value="TreeGrafter"/>
</dbReference>
<dbReference type="Proteomes" id="UP000009046">
    <property type="component" value="Unassembled WGS sequence"/>
</dbReference>
<dbReference type="EMBL" id="DS235830">
    <property type="protein sequence ID" value="EEB18023.1"/>
    <property type="molecule type" value="Genomic_DNA"/>
</dbReference>
<dbReference type="eggNOG" id="ENOG502S20X">
    <property type="taxonomic scope" value="Eukaryota"/>
</dbReference>
<dbReference type="OrthoDB" id="8191594at2759"/>
<dbReference type="EnsemblMetazoa" id="PHUM498100-RA">
    <property type="protein sequence ID" value="PHUM498100-PA"/>
    <property type="gene ID" value="PHUM498100"/>
</dbReference>
<dbReference type="CTD" id="8236212"/>
<dbReference type="InterPro" id="IPR000182">
    <property type="entry name" value="GNAT_dom"/>
</dbReference>
<feature type="domain" description="N-acetyltransferase" evidence="1">
    <location>
        <begin position="139"/>
        <end position="173"/>
    </location>
</feature>
<keyword evidence="4" id="KW-1185">Reference proteome</keyword>
<protein>
    <recommendedName>
        <fullName evidence="1">N-acetyltransferase domain-containing protein</fullName>
    </recommendedName>
</protein>
<dbReference type="InterPro" id="IPR016181">
    <property type="entry name" value="Acyl_CoA_acyltransferase"/>
</dbReference>
<evidence type="ECO:0000259" key="1">
    <source>
        <dbReference type="Pfam" id="PF00583"/>
    </source>
</evidence>
<dbReference type="SUPFAM" id="SSF55729">
    <property type="entry name" value="Acyl-CoA N-acyltransferases (Nat)"/>
    <property type="match status" value="1"/>
</dbReference>
<dbReference type="PANTHER" id="PTHR20905">
    <property type="entry name" value="N-ACETYLTRANSFERASE-RELATED"/>
    <property type="match status" value="1"/>
</dbReference>
<dbReference type="VEuPathDB" id="VectorBase:PHUM498100"/>
<accession>E0VXB7</accession>
<dbReference type="OMA" id="CVCELMF"/>
<reference evidence="2" key="1">
    <citation type="submission" date="2007-04" db="EMBL/GenBank/DDBJ databases">
        <title>Annotation of Pediculus humanus corporis strain USDA.</title>
        <authorList>
            <person name="Kirkness E."/>
            <person name="Hannick L."/>
            <person name="Hass B."/>
            <person name="Bruggner R."/>
            <person name="Lawson D."/>
            <person name="Bidwell S."/>
            <person name="Joardar V."/>
            <person name="Caler E."/>
            <person name="Walenz B."/>
            <person name="Inman J."/>
            <person name="Schobel S."/>
            <person name="Galinsky K."/>
            <person name="Amedeo P."/>
            <person name="Strausberg R."/>
        </authorList>
    </citation>
    <scope>NUCLEOTIDE SEQUENCE</scope>
    <source>
        <strain evidence="2">USDA</strain>
    </source>
</reference>
<name>E0VXB7_PEDHC</name>
<dbReference type="RefSeq" id="XP_002430761.1">
    <property type="nucleotide sequence ID" value="XM_002430716.1"/>
</dbReference>
<proteinExistence type="predicted"/>
<reference evidence="3" key="3">
    <citation type="submission" date="2021-02" db="UniProtKB">
        <authorList>
            <consortium name="EnsemblMetazoa"/>
        </authorList>
    </citation>
    <scope>IDENTIFICATION</scope>
    <source>
        <strain evidence="3">USDA</strain>
    </source>
</reference>
<gene>
    <name evidence="3" type="primary">8236212</name>
    <name evidence="2" type="ORF">Phum_PHUM498100</name>
</gene>
<evidence type="ECO:0000313" key="4">
    <source>
        <dbReference type="Proteomes" id="UP000009046"/>
    </source>
</evidence>